<dbReference type="EMBL" id="HG799490">
    <property type="protein sequence ID" value="CDL73672.1"/>
    <property type="molecule type" value="Genomic_DNA"/>
</dbReference>
<dbReference type="KEGG" id="vg:19685515"/>
<protein>
    <submittedName>
        <fullName evidence="1">Phage protein</fullName>
    </submittedName>
</protein>
<dbReference type="Proteomes" id="UP000201945">
    <property type="component" value="Segment"/>
</dbReference>
<organism evidence="1 2">
    <name type="scientific">Streptococcus phage IC1</name>
    <dbReference type="NCBI Taxonomy" id="1448276"/>
    <lineage>
        <taxon>Viruses</taxon>
        <taxon>Duplodnaviria</taxon>
        <taxon>Heunggongvirae</taxon>
        <taxon>Uroviricota</taxon>
        <taxon>Caudoviricetes</taxon>
        <taxon>Ferrettivirinae</taxon>
        <taxon>Hinxtonvirus</taxon>
        <taxon>Hinxtonvirus IC1</taxon>
    </lineage>
</organism>
<evidence type="ECO:0000313" key="1">
    <source>
        <dbReference type="EMBL" id="CDL73672.1"/>
    </source>
</evidence>
<accession>A0A060QNB6</accession>
<sequence>MTLFDEMQQLSSESHAKWFEPYFEKYNLEQKLKTSAQKGYTGYLINVWSVRDEYLRNRLGDERTLEALRELLGAGFTVKYKLYLSKNIFTGQDFVSNKKIHITW</sequence>
<reference evidence="1 2" key="1">
    <citation type="journal article" date="2014" name="BMC Biol.">
        <title>Variable recombination dynamics during the emergence, transmission and 'disarming' of a multidrug-resistant pneumococcal clone.</title>
        <authorList>
            <person name="Croucher N.J."/>
            <person name="Hanage W.P."/>
            <person name="Harris S.R."/>
            <person name="McGee L."/>
            <person name="van der Linden M."/>
            <person name="de Lencastre H."/>
            <person name="Sa-Leao R."/>
            <person name="Song J.H."/>
            <person name="Ko K.S."/>
            <person name="Beall B."/>
            <person name="Klugman K.P."/>
            <person name="Parkhill J."/>
            <person name="Tomasz A."/>
            <person name="Kristinsson K.G."/>
            <person name="Bentley S.D."/>
        </authorList>
    </citation>
    <scope>NUCLEOTIDE SEQUENCE [LARGE SCALE GENOMIC DNA]</scope>
</reference>
<name>A0A060QNB6_9CAUD</name>
<proteinExistence type="predicted"/>
<evidence type="ECO:0000313" key="2">
    <source>
        <dbReference type="Proteomes" id="UP000201945"/>
    </source>
</evidence>
<keyword evidence="2" id="KW-1185">Reference proteome</keyword>
<dbReference type="OrthoDB" id="16682at10239"/>
<dbReference type="GeneID" id="19685515"/>
<dbReference type="RefSeq" id="YP_009043964.1">
    <property type="nucleotide sequence ID" value="NC_024370.1"/>
</dbReference>